<dbReference type="InterPro" id="IPR036890">
    <property type="entry name" value="HATPase_C_sf"/>
</dbReference>
<dbReference type="PANTHER" id="PTHR42713">
    <property type="entry name" value="HISTIDINE KINASE-RELATED"/>
    <property type="match status" value="1"/>
</dbReference>
<dbReference type="OrthoDB" id="9809348at2"/>
<keyword evidence="6 11" id="KW-0418">Kinase</keyword>
<accession>A0A3P7PFG5</accession>
<name>A0A3P7PFG5_9FIRM</name>
<dbReference type="InterPro" id="IPR010559">
    <property type="entry name" value="Sig_transdc_His_kin_internal"/>
</dbReference>
<dbReference type="AlphaFoldDB" id="A0A3P7PFG5"/>
<dbReference type="KEGG" id="cbar:PATL70BA_1749"/>
<dbReference type="Pfam" id="PF06580">
    <property type="entry name" value="His_kinase"/>
    <property type="match status" value="1"/>
</dbReference>
<dbReference type="Gene3D" id="6.10.340.10">
    <property type="match status" value="1"/>
</dbReference>
<dbReference type="InterPro" id="IPR003594">
    <property type="entry name" value="HATPase_dom"/>
</dbReference>
<sequence>MFKQQFFKRLQVQIAFFYFIASLVTVVLIGFILYYSISGIVLSETLNSTRMAVDKSGSAIEAYIDKMKDLTKIIAENPSTIRYLSVQKPLPNEAQDINRLIDTVREGDQSILSIIVVGKEGQLISNESSLDMSMSDDMMKEPWYLSAIDSGTMPTLTSARMQGFNMDKMHWVISLSREIKDRNGENLGVLVIDFKYSVIEDYLKDINLGMEGYAFILNSQNEVVYHEDTRYFEDEDKRNNLIEISAMTQGYDPGMNRLIYQYSLRDSDWTLVGLASLDGLSAIRQQLIETIFLVGLVGLGILVISATFIAGRITNPINKLEEAMNDIEGGLKAITIDEQGCYEAQSLASHYNDMIVKIKALMTDIAQQEKSIRSYELNVLHSQINPHFLYNTLDTIVWMGEFGDGDKVVEITKALARFFRLSLSGGSETTTIAGEVDHVRQYLFIQKERYGNQLSYTIYEEEGLSEIVIPKIILQPIVENAIYHGIRKQDTSGHIDIRVFRQGEDILLEVQDNGCGFDMQNPKITTKPQEVRLGGVGIQNVDQRVKLYYGQDYGLTLSSHVGQGTLVRIRIRPTLGEDNIIDRNSV</sequence>
<dbReference type="InterPro" id="IPR003660">
    <property type="entry name" value="HAMP_dom"/>
</dbReference>
<evidence type="ECO:0000256" key="6">
    <source>
        <dbReference type="ARBA" id="ARBA00022777"/>
    </source>
</evidence>
<evidence type="ECO:0000256" key="1">
    <source>
        <dbReference type="ARBA" id="ARBA00004651"/>
    </source>
</evidence>
<dbReference type="CDD" id="cd18773">
    <property type="entry name" value="PDC1_HK_sensor"/>
    <property type="match status" value="1"/>
</dbReference>
<gene>
    <name evidence="11" type="ORF">PATL70BA_1749</name>
</gene>
<dbReference type="SUPFAM" id="SSF55874">
    <property type="entry name" value="ATPase domain of HSP90 chaperone/DNA topoisomerase II/histidine kinase"/>
    <property type="match status" value="1"/>
</dbReference>
<reference evidence="11 12" key="1">
    <citation type="submission" date="2018-09" db="EMBL/GenBank/DDBJ databases">
        <authorList>
            <person name="Postec A."/>
        </authorList>
    </citation>
    <scope>NUCLEOTIDE SEQUENCE [LARGE SCALE GENOMIC DNA]</scope>
    <source>
        <strain evidence="11">70B-A</strain>
    </source>
</reference>
<organism evidence="11 12">
    <name type="scientific">Petrocella atlantisensis</name>
    <dbReference type="NCBI Taxonomy" id="2173034"/>
    <lineage>
        <taxon>Bacteria</taxon>
        <taxon>Bacillati</taxon>
        <taxon>Bacillota</taxon>
        <taxon>Clostridia</taxon>
        <taxon>Lachnospirales</taxon>
        <taxon>Vallitaleaceae</taxon>
        <taxon>Petrocella</taxon>
    </lineage>
</organism>
<dbReference type="GO" id="GO:0000155">
    <property type="term" value="F:phosphorelay sensor kinase activity"/>
    <property type="evidence" value="ECO:0007669"/>
    <property type="project" value="InterPro"/>
</dbReference>
<evidence type="ECO:0000259" key="10">
    <source>
        <dbReference type="PROSITE" id="PS50885"/>
    </source>
</evidence>
<protein>
    <submittedName>
        <fullName evidence="11">Histidine kinase</fullName>
        <ecNumber evidence="11">2.7.13.3</ecNumber>
    </submittedName>
</protein>
<dbReference type="Gene3D" id="3.30.450.20">
    <property type="entry name" value="PAS domain"/>
    <property type="match status" value="2"/>
</dbReference>
<proteinExistence type="predicted"/>
<dbReference type="Proteomes" id="UP000279029">
    <property type="component" value="Chromosome"/>
</dbReference>
<evidence type="ECO:0000313" key="12">
    <source>
        <dbReference type="Proteomes" id="UP000279029"/>
    </source>
</evidence>
<evidence type="ECO:0000256" key="7">
    <source>
        <dbReference type="ARBA" id="ARBA00022989"/>
    </source>
</evidence>
<dbReference type="Gene3D" id="3.30.565.10">
    <property type="entry name" value="Histidine kinase-like ATPase, C-terminal domain"/>
    <property type="match status" value="1"/>
</dbReference>
<keyword evidence="12" id="KW-1185">Reference proteome</keyword>
<dbReference type="PANTHER" id="PTHR42713:SF2">
    <property type="entry name" value="TWO-COMPONENT SENSOR KINASE YESM"/>
    <property type="match status" value="1"/>
</dbReference>
<keyword evidence="8 9" id="KW-0472">Membrane</keyword>
<evidence type="ECO:0000256" key="4">
    <source>
        <dbReference type="ARBA" id="ARBA00022679"/>
    </source>
</evidence>
<evidence type="ECO:0000256" key="2">
    <source>
        <dbReference type="ARBA" id="ARBA00022475"/>
    </source>
</evidence>
<dbReference type="Pfam" id="PF02743">
    <property type="entry name" value="dCache_1"/>
    <property type="match status" value="1"/>
</dbReference>
<dbReference type="Pfam" id="PF02518">
    <property type="entry name" value="HATPase_c"/>
    <property type="match status" value="1"/>
</dbReference>
<dbReference type="Pfam" id="PF00672">
    <property type="entry name" value="HAMP"/>
    <property type="match status" value="1"/>
</dbReference>
<dbReference type="SMART" id="SM00304">
    <property type="entry name" value="HAMP"/>
    <property type="match status" value="1"/>
</dbReference>
<dbReference type="EMBL" id="LR130778">
    <property type="protein sequence ID" value="VDN47638.1"/>
    <property type="molecule type" value="Genomic_DNA"/>
</dbReference>
<dbReference type="PROSITE" id="PS50885">
    <property type="entry name" value="HAMP"/>
    <property type="match status" value="1"/>
</dbReference>
<feature type="domain" description="HAMP" evidence="10">
    <location>
        <begin position="311"/>
        <end position="363"/>
    </location>
</feature>
<comment type="subcellular location">
    <subcellularLocation>
        <location evidence="1">Cell membrane</location>
        <topology evidence="1">Multi-pass membrane protein</topology>
    </subcellularLocation>
</comment>
<keyword evidence="7 9" id="KW-1133">Transmembrane helix</keyword>
<keyword evidence="5 9" id="KW-0812">Transmembrane</keyword>
<keyword evidence="3" id="KW-0597">Phosphoprotein</keyword>
<feature type="transmembrane region" description="Helical" evidence="9">
    <location>
        <begin position="291"/>
        <end position="310"/>
    </location>
</feature>
<evidence type="ECO:0000256" key="8">
    <source>
        <dbReference type="ARBA" id="ARBA00023136"/>
    </source>
</evidence>
<dbReference type="RefSeq" id="WP_125136918.1">
    <property type="nucleotide sequence ID" value="NZ_LR130778.1"/>
</dbReference>
<dbReference type="GO" id="GO:0005886">
    <property type="term" value="C:plasma membrane"/>
    <property type="evidence" value="ECO:0007669"/>
    <property type="project" value="UniProtKB-SubCell"/>
</dbReference>
<evidence type="ECO:0000313" key="11">
    <source>
        <dbReference type="EMBL" id="VDN47638.1"/>
    </source>
</evidence>
<dbReference type="InterPro" id="IPR033479">
    <property type="entry name" value="dCache_1"/>
</dbReference>
<keyword evidence="2" id="KW-1003">Cell membrane</keyword>
<evidence type="ECO:0000256" key="9">
    <source>
        <dbReference type="SAM" id="Phobius"/>
    </source>
</evidence>
<evidence type="ECO:0000256" key="5">
    <source>
        <dbReference type="ARBA" id="ARBA00022692"/>
    </source>
</evidence>
<dbReference type="EC" id="2.7.13.3" evidence="11"/>
<evidence type="ECO:0000256" key="3">
    <source>
        <dbReference type="ARBA" id="ARBA00022553"/>
    </source>
</evidence>
<dbReference type="InterPro" id="IPR051552">
    <property type="entry name" value="HptR"/>
</dbReference>
<feature type="transmembrane region" description="Helical" evidence="9">
    <location>
        <begin position="12"/>
        <end position="37"/>
    </location>
</feature>
<keyword evidence="4 11" id="KW-0808">Transferase</keyword>